<name>A0AAV9NWP7_9PEZI</name>
<organism evidence="2 3">
    <name type="scientific">Saxophila tyrrhenica</name>
    <dbReference type="NCBI Taxonomy" id="1690608"/>
    <lineage>
        <taxon>Eukaryota</taxon>
        <taxon>Fungi</taxon>
        <taxon>Dikarya</taxon>
        <taxon>Ascomycota</taxon>
        <taxon>Pezizomycotina</taxon>
        <taxon>Dothideomycetes</taxon>
        <taxon>Dothideomycetidae</taxon>
        <taxon>Mycosphaerellales</taxon>
        <taxon>Extremaceae</taxon>
        <taxon>Saxophila</taxon>
    </lineage>
</organism>
<accession>A0AAV9NWP7</accession>
<dbReference type="Proteomes" id="UP001337655">
    <property type="component" value="Unassembled WGS sequence"/>
</dbReference>
<evidence type="ECO:0000256" key="1">
    <source>
        <dbReference type="SAM" id="MobiDB-lite"/>
    </source>
</evidence>
<protein>
    <submittedName>
        <fullName evidence="2">Uncharacterized protein</fullName>
    </submittedName>
</protein>
<sequence>MATARRDRDRPKHAPTSLYNPNKRVLLQYDSDEEGDLQNTELFAPLEDNAAADYTIPEYPDSEGEEGVQKPSLESGKQHSGNGEAKAPEPATPANVDDDEDGPRSEAPESTWVYSGKAKNQSTGQWPALGSVAYAWEDQEEPEDFESDEDEAMAYLRGVRSERRTMPEILRASRPTSDEDIYNSGRGDHRGVLDDGAYYARVSLAPSLADSAQGTIDPQEAFTRALKRRFYSHRQQLLLHPSAEAVAALHDRHPISFPQANNKAYADWHRLLRGTPPQLAQMQSLEQSIVFRLLELLQKHFLKREKEINSTTSAWIWALLARLDDVGTMDNDQVWILRDFGKKAVLVQLSFDNPMAAETLERESAVEDDSGVILNETATGLDSGAPNSAEIKLDEDAVDSKAVGPETKVRSSVNETSLSFEHHGRKQMTAATMFTKERLQYPPEVASERQ</sequence>
<feature type="compositionally biased region" description="Basic and acidic residues" evidence="1">
    <location>
        <begin position="1"/>
        <end position="12"/>
    </location>
</feature>
<reference evidence="2 3" key="1">
    <citation type="submission" date="2023-08" db="EMBL/GenBank/DDBJ databases">
        <title>Black Yeasts Isolated from many extreme environments.</title>
        <authorList>
            <person name="Coleine C."/>
            <person name="Stajich J.E."/>
            <person name="Selbmann L."/>
        </authorList>
    </citation>
    <scope>NUCLEOTIDE SEQUENCE [LARGE SCALE GENOMIC DNA]</scope>
    <source>
        <strain evidence="2 3">CCFEE 5935</strain>
    </source>
</reference>
<feature type="region of interest" description="Disordered" evidence="1">
    <location>
        <begin position="1"/>
        <end position="123"/>
    </location>
</feature>
<dbReference type="Gene3D" id="1.20.58.1070">
    <property type="match status" value="1"/>
</dbReference>
<evidence type="ECO:0000313" key="2">
    <source>
        <dbReference type="EMBL" id="KAK5164231.1"/>
    </source>
</evidence>
<dbReference type="GeneID" id="89931255"/>
<dbReference type="InterPro" id="IPR035426">
    <property type="entry name" value="Gemin2/Brr1"/>
</dbReference>
<dbReference type="RefSeq" id="XP_064654524.1">
    <property type="nucleotide sequence ID" value="XM_064807151.1"/>
</dbReference>
<keyword evidence="3" id="KW-1185">Reference proteome</keyword>
<gene>
    <name evidence="2" type="ORF">LTR77_009925</name>
</gene>
<dbReference type="AlphaFoldDB" id="A0AAV9NWP7"/>
<dbReference type="GO" id="GO:0000387">
    <property type="term" value="P:spliceosomal snRNP assembly"/>
    <property type="evidence" value="ECO:0007669"/>
    <property type="project" value="InterPro"/>
</dbReference>
<dbReference type="Pfam" id="PF04938">
    <property type="entry name" value="SIP1"/>
    <property type="match status" value="1"/>
</dbReference>
<comment type="caution">
    <text evidence="2">The sequence shown here is derived from an EMBL/GenBank/DDBJ whole genome shotgun (WGS) entry which is preliminary data.</text>
</comment>
<evidence type="ECO:0000313" key="3">
    <source>
        <dbReference type="Proteomes" id="UP001337655"/>
    </source>
</evidence>
<proteinExistence type="predicted"/>
<dbReference type="EMBL" id="JAVRRT010000020">
    <property type="protein sequence ID" value="KAK5164231.1"/>
    <property type="molecule type" value="Genomic_DNA"/>
</dbReference>